<keyword evidence="4" id="KW-1185">Reference proteome</keyword>
<keyword evidence="3" id="KW-0436">Ligase</keyword>
<evidence type="ECO:0000256" key="1">
    <source>
        <dbReference type="ARBA" id="ARBA00006432"/>
    </source>
</evidence>
<dbReference type="InterPro" id="IPR045851">
    <property type="entry name" value="AMP-bd_C_sf"/>
</dbReference>
<dbReference type="RefSeq" id="WP_253889654.1">
    <property type="nucleotide sequence ID" value="NZ_BAAAVB010000008.1"/>
</dbReference>
<dbReference type="Proteomes" id="UP001205185">
    <property type="component" value="Unassembled WGS sequence"/>
</dbReference>
<dbReference type="InterPro" id="IPR000873">
    <property type="entry name" value="AMP-dep_synth/lig_dom"/>
</dbReference>
<accession>A0ABT1IJL4</accession>
<evidence type="ECO:0000259" key="2">
    <source>
        <dbReference type="Pfam" id="PF00501"/>
    </source>
</evidence>
<name>A0ABT1IJL4_9PSEU</name>
<comment type="similarity">
    <text evidence="1">Belongs to the ATP-dependent AMP-binding enzyme family.</text>
</comment>
<dbReference type="EMBL" id="JAMTCO010000013">
    <property type="protein sequence ID" value="MCP2272733.1"/>
    <property type="molecule type" value="Genomic_DNA"/>
</dbReference>
<evidence type="ECO:0000313" key="3">
    <source>
        <dbReference type="EMBL" id="MCP2272733.1"/>
    </source>
</evidence>
<comment type="caution">
    <text evidence="3">The sequence shown here is derived from an EMBL/GenBank/DDBJ whole genome shotgun (WGS) entry which is preliminary data.</text>
</comment>
<dbReference type="PANTHER" id="PTHR22754">
    <property type="entry name" value="DISCO-INTERACTING PROTEIN 2 DIP2 -RELATED"/>
    <property type="match status" value="1"/>
</dbReference>
<evidence type="ECO:0000313" key="4">
    <source>
        <dbReference type="Proteomes" id="UP001205185"/>
    </source>
</evidence>
<protein>
    <submittedName>
        <fullName evidence="3">Acyl-CoA synthetase (AMP-forming)/AMP-acid ligase II</fullName>
    </submittedName>
</protein>
<dbReference type="InterPro" id="IPR042099">
    <property type="entry name" value="ANL_N_sf"/>
</dbReference>
<dbReference type="GO" id="GO:0016874">
    <property type="term" value="F:ligase activity"/>
    <property type="evidence" value="ECO:0007669"/>
    <property type="project" value="UniProtKB-KW"/>
</dbReference>
<dbReference type="SUPFAM" id="SSF56801">
    <property type="entry name" value="Acetyl-CoA synthetase-like"/>
    <property type="match status" value="1"/>
</dbReference>
<reference evidence="3 4" key="1">
    <citation type="submission" date="2022-06" db="EMBL/GenBank/DDBJ databases">
        <title>Genomic Encyclopedia of Archaeal and Bacterial Type Strains, Phase II (KMG-II): from individual species to whole genera.</title>
        <authorList>
            <person name="Goeker M."/>
        </authorList>
    </citation>
    <scope>NUCLEOTIDE SEQUENCE [LARGE SCALE GENOMIC DNA]</scope>
    <source>
        <strain evidence="3 4">DSM 44255</strain>
    </source>
</reference>
<dbReference type="PANTHER" id="PTHR22754:SF32">
    <property type="entry name" value="DISCO-INTERACTING PROTEIN 2"/>
    <property type="match status" value="1"/>
</dbReference>
<sequence length="535" mass="57230">MAEPSTLHAALAAAARRGPDTPVTFHTGRERLGLADLLDQSHAMAGALAAAGVRRGDRVGLLCQNEADFFRVLIGLGVLGACACPLPLPTMARDGYQVRVRGVIAAAQIETVVVSERLTRLRGVLGPALDGTTAVSTGDLRDHDAPPDSGVTGEDDLIVQFTSGSTAVPKGVRLSHANVLACLTAIRDGIELSGADRAGNWLPLFHDMGLFGSLTALYYPIPLTVWQPSVFVKDPAHWLRLMSEIGVTACPLPNFAYDAMARAVPADEVTDYDLSNWRVAFNGAEPIAVDTLEGFLDHFAPAGFRQEAMLPVYGLAEATLPVTFSELTAPPRVDWVDRPQLAETGKAVPVDRGSPNSRGVVSVGRPVTNMAVRIADPETGALQGERVVGEVEIRGASVTAGYLRGEQPFTEDGWLRTGDLGYTAGGELHITGRRKEMIIVRGDNYYPEDVEAAVRTDPGVHRRRCVAYLDEGAERMVLVVESTEEDSPALRERLRALVATATGLEDVRVVVAPPQAIPRTSSGKLQRLASRARFG</sequence>
<organism evidence="3 4">
    <name type="scientific">Actinokineospora diospyrosa</name>
    <dbReference type="NCBI Taxonomy" id="103728"/>
    <lineage>
        <taxon>Bacteria</taxon>
        <taxon>Bacillati</taxon>
        <taxon>Actinomycetota</taxon>
        <taxon>Actinomycetes</taxon>
        <taxon>Pseudonocardiales</taxon>
        <taxon>Pseudonocardiaceae</taxon>
        <taxon>Actinokineospora</taxon>
    </lineage>
</organism>
<dbReference type="Pfam" id="PF00501">
    <property type="entry name" value="AMP-binding"/>
    <property type="match status" value="1"/>
</dbReference>
<proteinExistence type="inferred from homology"/>
<gene>
    <name evidence="3" type="ORF">LV75_005259</name>
</gene>
<dbReference type="Gene3D" id="3.40.50.12780">
    <property type="entry name" value="N-terminal domain of ligase-like"/>
    <property type="match status" value="1"/>
</dbReference>
<feature type="domain" description="AMP-dependent synthetase/ligase" evidence="2">
    <location>
        <begin position="12"/>
        <end position="403"/>
    </location>
</feature>
<dbReference type="Gene3D" id="3.30.300.30">
    <property type="match status" value="1"/>
</dbReference>